<dbReference type="Proteomes" id="UP000696485">
    <property type="component" value="Unassembled WGS sequence"/>
</dbReference>
<reference evidence="7" key="1">
    <citation type="journal article" date="2020" name="Fungal Divers.">
        <title>Resolving the Mortierellaceae phylogeny through synthesis of multi-gene phylogenetics and phylogenomics.</title>
        <authorList>
            <person name="Vandepol N."/>
            <person name="Liber J."/>
            <person name="Desiro A."/>
            <person name="Na H."/>
            <person name="Kennedy M."/>
            <person name="Barry K."/>
            <person name="Grigoriev I.V."/>
            <person name="Miller A.N."/>
            <person name="O'Donnell K."/>
            <person name="Stajich J.E."/>
            <person name="Bonito G."/>
        </authorList>
    </citation>
    <scope>NUCLEOTIDE SEQUENCE</scope>
    <source>
        <strain evidence="7">NVP1</strain>
    </source>
</reference>
<feature type="transmembrane region" description="Helical" evidence="6">
    <location>
        <begin position="289"/>
        <end position="310"/>
    </location>
</feature>
<dbReference type="EMBL" id="JAAAUY010000915">
    <property type="protein sequence ID" value="KAF9325502.1"/>
    <property type="molecule type" value="Genomic_DNA"/>
</dbReference>
<keyword evidence="4 6" id="KW-0472">Membrane</keyword>
<feature type="compositionally biased region" description="Pro residues" evidence="5">
    <location>
        <begin position="168"/>
        <end position="186"/>
    </location>
</feature>
<comment type="subcellular location">
    <subcellularLocation>
        <location evidence="1">Membrane</location>
        <topology evidence="1">Single-pass membrane protein</topology>
    </subcellularLocation>
</comment>
<keyword evidence="2 6" id="KW-0812">Transmembrane</keyword>
<feature type="compositionally biased region" description="Pro residues" evidence="5">
    <location>
        <begin position="380"/>
        <end position="389"/>
    </location>
</feature>
<sequence>MLALWTESTSATLVCTSPTRLTNGIRAGSSIVLGFSDNAALSSASDITAQLICSANGSIALTLGSGYDSTNYSPNSPIVNITEAQASAAMQACPSNSFHVQYVGSALLGGEVVKCGDTNINLAAAPKIVELLAVAAPPEVESLIPSLHLGEPSATPSSAAPTTDVPTQSPPAPTTNAPSPPPPPPTTTTTTPPVTSDPVVPTTTTGPVVPPVVPPVTTATSAHTTTSAKPTKSKGNGNGGGNDGSGGNGGSGGKGDKPAPSTPPTATGTGKTSDMKHETSSSSTSIGTIAGACAGVVGGVCAILAGLLVWRKRQQKKMKFDQFYDDSLAAASGFGSKPIYGREEPDEEQGSGPGVGAVVPLTQAHQRSLSTKTRPLQAGSPPPLVPVTPKPVYDNGYHYEDDQQDNYYNDQYHTYQPYELPYQQPYQQAYSQNPQEYYDYSYEMQPTDSQGANDVYEGKVPVSAAGAVGYYPQAEYGHEYEYENHTNPTQQHTTR</sequence>
<dbReference type="GO" id="GO:0071944">
    <property type="term" value="C:cell periphery"/>
    <property type="evidence" value="ECO:0007669"/>
    <property type="project" value="UniProtKB-ARBA"/>
</dbReference>
<evidence type="ECO:0000256" key="5">
    <source>
        <dbReference type="SAM" id="MobiDB-lite"/>
    </source>
</evidence>
<feature type="compositionally biased region" description="Polar residues" evidence="5">
    <location>
        <begin position="363"/>
        <end position="374"/>
    </location>
</feature>
<feature type="compositionally biased region" description="Low complexity" evidence="5">
    <location>
        <begin position="152"/>
        <end position="167"/>
    </location>
</feature>
<feature type="compositionally biased region" description="Low complexity" evidence="5">
    <location>
        <begin position="187"/>
        <end position="207"/>
    </location>
</feature>
<dbReference type="PANTHER" id="PTHR15549">
    <property type="entry name" value="PAIRED IMMUNOGLOBULIN-LIKE TYPE 2 RECEPTOR"/>
    <property type="match status" value="1"/>
</dbReference>
<protein>
    <submittedName>
        <fullName evidence="7">Uncharacterized protein</fullName>
    </submittedName>
</protein>
<organism evidence="7 8">
    <name type="scientific">Podila minutissima</name>
    <dbReference type="NCBI Taxonomy" id="64525"/>
    <lineage>
        <taxon>Eukaryota</taxon>
        <taxon>Fungi</taxon>
        <taxon>Fungi incertae sedis</taxon>
        <taxon>Mucoromycota</taxon>
        <taxon>Mortierellomycotina</taxon>
        <taxon>Mortierellomycetes</taxon>
        <taxon>Mortierellales</taxon>
        <taxon>Mortierellaceae</taxon>
        <taxon>Podila</taxon>
    </lineage>
</organism>
<keyword evidence="8" id="KW-1185">Reference proteome</keyword>
<dbReference type="InterPro" id="IPR051694">
    <property type="entry name" value="Immunoregulatory_rcpt-like"/>
</dbReference>
<evidence type="ECO:0000256" key="6">
    <source>
        <dbReference type="SAM" id="Phobius"/>
    </source>
</evidence>
<dbReference type="AlphaFoldDB" id="A0A9P5SGF7"/>
<feature type="compositionally biased region" description="Gly residues" evidence="5">
    <location>
        <begin position="236"/>
        <end position="253"/>
    </location>
</feature>
<dbReference type="GO" id="GO:0016020">
    <property type="term" value="C:membrane"/>
    <property type="evidence" value="ECO:0007669"/>
    <property type="project" value="UniProtKB-SubCell"/>
</dbReference>
<evidence type="ECO:0000256" key="2">
    <source>
        <dbReference type="ARBA" id="ARBA00022692"/>
    </source>
</evidence>
<evidence type="ECO:0000313" key="8">
    <source>
        <dbReference type="Proteomes" id="UP000696485"/>
    </source>
</evidence>
<name>A0A9P5SGF7_9FUNG</name>
<evidence type="ECO:0000256" key="3">
    <source>
        <dbReference type="ARBA" id="ARBA00022989"/>
    </source>
</evidence>
<feature type="region of interest" description="Disordered" evidence="5">
    <location>
        <begin position="336"/>
        <end position="406"/>
    </location>
</feature>
<evidence type="ECO:0000313" key="7">
    <source>
        <dbReference type="EMBL" id="KAF9325502.1"/>
    </source>
</evidence>
<feature type="region of interest" description="Disordered" evidence="5">
    <location>
        <begin position="148"/>
        <end position="285"/>
    </location>
</feature>
<evidence type="ECO:0000256" key="4">
    <source>
        <dbReference type="ARBA" id="ARBA00023136"/>
    </source>
</evidence>
<accession>A0A9P5SGF7</accession>
<proteinExistence type="predicted"/>
<feature type="compositionally biased region" description="Low complexity" evidence="5">
    <location>
        <begin position="215"/>
        <end position="235"/>
    </location>
</feature>
<evidence type="ECO:0000256" key="1">
    <source>
        <dbReference type="ARBA" id="ARBA00004167"/>
    </source>
</evidence>
<comment type="caution">
    <text evidence="7">The sequence shown here is derived from an EMBL/GenBank/DDBJ whole genome shotgun (WGS) entry which is preliminary data.</text>
</comment>
<gene>
    <name evidence="7" type="ORF">BG006_011032</name>
</gene>
<keyword evidence="3 6" id="KW-1133">Transmembrane helix</keyword>